<dbReference type="GO" id="GO:0033045">
    <property type="term" value="P:regulation of sister chromatid segregation"/>
    <property type="evidence" value="ECO:0007669"/>
    <property type="project" value="TreeGrafter"/>
</dbReference>
<dbReference type="PANTHER" id="PTHR33962">
    <property type="entry name" value="RECQ-MEDIATED GENOME INSTABILITY PROTEIN 2 RMI2"/>
    <property type="match status" value="1"/>
</dbReference>
<dbReference type="AlphaFoldDB" id="A0A4U6SUH9"/>
<reference evidence="1" key="1">
    <citation type="submission" date="2019-03" db="EMBL/GenBank/DDBJ databases">
        <title>WGS assembly of Setaria viridis.</title>
        <authorList>
            <person name="Huang P."/>
            <person name="Jenkins J."/>
            <person name="Grimwood J."/>
            <person name="Barry K."/>
            <person name="Healey A."/>
            <person name="Mamidi S."/>
            <person name="Sreedasyam A."/>
            <person name="Shu S."/>
            <person name="Feldman M."/>
            <person name="Wu J."/>
            <person name="Yu Y."/>
            <person name="Chen C."/>
            <person name="Johnson J."/>
            <person name="Rokhsar D."/>
            <person name="Baxter I."/>
            <person name="Schmutz J."/>
            <person name="Brutnell T."/>
            <person name="Kellogg E."/>
        </authorList>
    </citation>
    <scope>NUCLEOTIDE SEQUENCE [LARGE SCALE GENOMIC DNA]</scope>
</reference>
<dbReference type="Gramene" id="TKV92021">
    <property type="protein sequence ID" value="TKV92021"/>
    <property type="gene ID" value="SEVIR_9G136600v2"/>
</dbReference>
<dbReference type="GO" id="GO:2000042">
    <property type="term" value="P:negative regulation of double-strand break repair via homologous recombination"/>
    <property type="evidence" value="ECO:0007669"/>
    <property type="project" value="EnsemblPlants"/>
</dbReference>
<dbReference type="FunFam" id="2.40.50.140:FF:000345">
    <property type="entry name" value="RecQ-mediated genome instability-like protein"/>
    <property type="match status" value="1"/>
</dbReference>
<evidence type="ECO:0000313" key="2">
    <source>
        <dbReference type="Proteomes" id="UP000298652"/>
    </source>
</evidence>
<dbReference type="PANTHER" id="PTHR33962:SF1">
    <property type="entry name" value="RECQ-MEDIATED GENOME INSTABILITY PROTEIN 2"/>
    <property type="match status" value="1"/>
</dbReference>
<name>A0A4U6SUH9_SETVI</name>
<evidence type="ECO:0008006" key="3">
    <source>
        <dbReference type="Google" id="ProtNLM"/>
    </source>
</evidence>
<dbReference type="Pfam" id="PF16100">
    <property type="entry name" value="RMI2"/>
    <property type="match status" value="1"/>
</dbReference>
<sequence>MDYSLAALKIFGSQLASATEAPSSEGASPAQMLFGIRFQRVWIQGVLLSADYNEAGGGRFVLDDGSCIADLFVSPREAEGRPWRAGMYVMVVGAYIAGESKENFPAIKVHKMVDLSAQPDREAMWYMEVAEAYNLFYEPFLAASPSS</sequence>
<dbReference type="EMBL" id="CM016560">
    <property type="protein sequence ID" value="TKV92021.1"/>
    <property type="molecule type" value="Genomic_DNA"/>
</dbReference>
<protein>
    <recommendedName>
        <fullName evidence="3">RecQ-mediated genome instability protein 2</fullName>
    </recommendedName>
</protein>
<dbReference type="GO" id="GO:0016607">
    <property type="term" value="C:nuclear speck"/>
    <property type="evidence" value="ECO:0007669"/>
    <property type="project" value="TreeGrafter"/>
</dbReference>
<dbReference type="Gene3D" id="2.40.50.140">
    <property type="entry name" value="Nucleic acid-binding proteins"/>
    <property type="match status" value="1"/>
</dbReference>
<proteinExistence type="predicted"/>
<dbReference type="InterPro" id="IPR032245">
    <property type="entry name" value="RMI2"/>
</dbReference>
<dbReference type="GO" id="GO:0005829">
    <property type="term" value="C:cytosol"/>
    <property type="evidence" value="ECO:0007669"/>
    <property type="project" value="TreeGrafter"/>
</dbReference>
<dbReference type="InterPro" id="IPR012340">
    <property type="entry name" value="NA-bd_OB-fold"/>
</dbReference>
<dbReference type="OMA" id="WYLEVME"/>
<dbReference type="GO" id="GO:0043007">
    <property type="term" value="P:maintenance of rDNA"/>
    <property type="evidence" value="ECO:0007669"/>
    <property type="project" value="EnsemblPlants"/>
</dbReference>
<dbReference type="GO" id="GO:0006281">
    <property type="term" value="P:DNA repair"/>
    <property type="evidence" value="ECO:0007669"/>
    <property type="project" value="EnsemblPlants"/>
</dbReference>
<evidence type="ECO:0000313" key="1">
    <source>
        <dbReference type="EMBL" id="TKV92021.1"/>
    </source>
</evidence>
<organism evidence="1 2">
    <name type="scientific">Setaria viridis</name>
    <name type="common">Green bristlegrass</name>
    <name type="synonym">Setaria italica subsp. viridis</name>
    <dbReference type="NCBI Taxonomy" id="4556"/>
    <lineage>
        <taxon>Eukaryota</taxon>
        <taxon>Viridiplantae</taxon>
        <taxon>Streptophyta</taxon>
        <taxon>Embryophyta</taxon>
        <taxon>Tracheophyta</taxon>
        <taxon>Spermatophyta</taxon>
        <taxon>Magnoliopsida</taxon>
        <taxon>Liliopsida</taxon>
        <taxon>Poales</taxon>
        <taxon>Poaceae</taxon>
        <taxon>PACMAD clade</taxon>
        <taxon>Panicoideae</taxon>
        <taxon>Panicodae</taxon>
        <taxon>Paniceae</taxon>
        <taxon>Cenchrinae</taxon>
        <taxon>Setaria</taxon>
    </lineage>
</organism>
<accession>A0A4U6SUH9</accession>
<dbReference type="GO" id="GO:0009555">
    <property type="term" value="P:pollen development"/>
    <property type="evidence" value="ECO:0007669"/>
    <property type="project" value="EnsemblPlants"/>
</dbReference>
<keyword evidence="2" id="KW-1185">Reference proteome</keyword>
<gene>
    <name evidence="1" type="ORF">SEVIR_9G136600v2</name>
</gene>
<dbReference type="Proteomes" id="UP000298652">
    <property type="component" value="Chromosome 9"/>
</dbReference>